<name>A0ABQ6I190_9MICO</name>
<feature type="domain" description="ABC transporter" evidence="5">
    <location>
        <begin position="12"/>
        <end position="260"/>
    </location>
</feature>
<sequence>MSGTARPPAIDVRGLSLSYRDRRTHERRRVLDGVDLTLEAGTTHALVGQSGSGKSTLALAVTGLLPGNAAVEAGTIALQGKVPSRRELVVARRHVLGFVPQDPLSSLDPLQRVGRQLASLLRSRDRSLSRAAAKQRAVELLDQVEIERSAEKYDSYPHQLSGGQLQRVLIAMAISGDPDVLIADEPTSALDVTVQKVILDLLLRLRSSLGLAMLLITHDLALAGERSDAITVLEHGVVRDSGPTTDVLAAPSAAYTRRLLADVPALAPDRFRETGASSPVCERAGDDDPILTVRGLTKSYHDAAGGPNRVLRGVDLTVRRGSTHAIVGESGSGKTTIARILASLTPYDTGEVRFDGAPAAGGGIPIAGPRRLQLISQNPLAVLDPRMTVRQLLEEPLLIHTELTRRERRAEVTALLDRLDLPAELSGRRPKELSGGQRQRVAVGRAIVLAPEVLVLDEPTSALDVSVQANIVELLMDLKARHGLTYVFISHDLGLVRQVSDTVTVLSRGQVVESGLTHEVLARPTHHYTRTLVDSIPGLPHTTRKVLR</sequence>
<dbReference type="GO" id="GO:0005524">
    <property type="term" value="F:ATP binding"/>
    <property type="evidence" value="ECO:0007669"/>
    <property type="project" value="UniProtKB-KW"/>
</dbReference>
<evidence type="ECO:0000256" key="1">
    <source>
        <dbReference type="ARBA" id="ARBA00005417"/>
    </source>
</evidence>
<dbReference type="PROSITE" id="PS00211">
    <property type="entry name" value="ABC_TRANSPORTER_1"/>
    <property type="match status" value="2"/>
</dbReference>
<dbReference type="InterPro" id="IPR027417">
    <property type="entry name" value="P-loop_NTPase"/>
</dbReference>
<evidence type="ECO:0000256" key="2">
    <source>
        <dbReference type="ARBA" id="ARBA00022448"/>
    </source>
</evidence>
<keyword evidence="7" id="KW-1185">Reference proteome</keyword>
<comment type="caution">
    <text evidence="6">The sequence shown here is derived from an EMBL/GenBank/DDBJ whole genome shotgun (WGS) entry which is preliminary data.</text>
</comment>
<protein>
    <submittedName>
        <fullName evidence="6">ABC transporter ATP-binding protein</fullName>
    </submittedName>
</protein>
<evidence type="ECO:0000256" key="3">
    <source>
        <dbReference type="ARBA" id="ARBA00022741"/>
    </source>
</evidence>
<dbReference type="Pfam" id="PF00005">
    <property type="entry name" value="ABC_tran"/>
    <property type="match status" value="2"/>
</dbReference>
<evidence type="ECO:0000313" key="7">
    <source>
        <dbReference type="Proteomes" id="UP001157091"/>
    </source>
</evidence>
<dbReference type="NCBIfam" id="NF008453">
    <property type="entry name" value="PRK11308.1"/>
    <property type="match status" value="2"/>
</dbReference>
<comment type="similarity">
    <text evidence="1">Belongs to the ABC transporter superfamily.</text>
</comment>
<feature type="domain" description="ABC transporter" evidence="5">
    <location>
        <begin position="291"/>
        <end position="533"/>
    </location>
</feature>
<organism evidence="6 7">
    <name type="scientific">Luteimicrobium album</name>
    <dbReference type="NCBI Taxonomy" id="1054550"/>
    <lineage>
        <taxon>Bacteria</taxon>
        <taxon>Bacillati</taxon>
        <taxon>Actinomycetota</taxon>
        <taxon>Actinomycetes</taxon>
        <taxon>Micrococcales</taxon>
        <taxon>Luteimicrobium</taxon>
    </lineage>
</organism>
<dbReference type="Gene3D" id="3.40.50.300">
    <property type="entry name" value="P-loop containing nucleotide triphosphate hydrolases"/>
    <property type="match status" value="2"/>
</dbReference>
<keyword evidence="4 6" id="KW-0067">ATP-binding</keyword>
<evidence type="ECO:0000313" key="6">
    <source>
        <dbReference type="EMBL" id="GMA24441.1"/>
    </source>
</evidence>
<dbReference type="SUPFAM" id="SSF52540">
    <property type="entry name" value="P-loop containing nucleoside triphosphate hydrolases"/>
    <property type="match status" value="2"/>
</dbReference>
<dbReference type="SMART" id="SM00382">
    <property type="entry name" value="AAA"/>
    <property type="match status" value="2"/>
</dbReference>
<evidence type="ECO:0000256" key="4">
    <source>
        <dbReference type="ARBA" id="ARBA00022840"/>
    </source>
</evidence>
<dbReference type="PROSITE" id="PS50893">
    <property type="entry name" value="ABC_TRANSPORTER_2"/>
    <property type="match status" value="2"/>
</dbReference>
<dbReference type="InterPro" id="IPR003593">
    <property type="entry name" value="AAA+_ATPase"/>
</dbReference>
<dbReference type="Proteomes" id="UP001157091">
    <property type="component" value="Unassembled WGS sequence"/>
</dbReference>
<accession>A0ABQ6I190</accession>
<proteinExistence type="inferred from homology"/>
<reference evidence="7" key="1">
    <citation type="journal article" date="2019" name="Int. J. Syst. Evol. Microbiol.">
        <title>The Global Catalogue of Microorganisms (GCM) 10K type strain sequencing project: providing services to taxonomists for standard genome sequencing and annotation.</title>
        <authorList>
            <consortium name="The Broad Institute Genomics Platform"/>
            <consortium name="The Broad Institute Genome Sequencing Center for Infectious Disease"/>
            <person name="Wu L."/>
            <person name="Ma J."/>
        </authorList>
    </citation>
    <scope>NUCLEOTIDE SEQUENCE [LARGE SCALE GENOMIC DNA]</scope>
    <source>
        <strain evidence="7">NBRC 106348</strain>
    </source>
</reference>
<dbReference type="RefSeq" id="WP_284293243.1">
    <property type="nucleotide sequence ID" value="NZ_BSUK01000001.1"/>
</dbReference>
<evidence type="ECO:0000259" key="5">
    <source>
        <dbReference type="PROSITE" id="PS50893"/>
    </source>
</evidence>
<dbReference type="EMBL" id="BSUK01000001">
    <property type="protein sequence ID" value="GMA24441.1"/>
    <property type="molecule type" value="Genomic_DNA"/>
</dbReference>
<dbReference type="CDD" id="cd03257">
    <property type="entry name" value="ABC_NikE_OppD_transporters"/>
    <property type="match status" value="2"/>
</dbReference>
<gene>
    <name evidence="6" type="ORF">GCM10025864_22000</name>
</gene>
<dbReference type="InterPro" id="IPR013563">
    <property type="entry name" value="Oligopep_ABC_C"/>
</dbReference>
<dbReference type="PANTHER" id="PTHR43776:SF7">
    <property type="entry name" value="D,D-DIPEPTIDE TRANSPORT ATP-BINDING PROTEIN DDPF-RELATED"/>
    <property type="match status" value="1"/>
</dbReference>
<dbReference type="Pfam" id="PF08352">
    <property type="entry name" value="oligo_HPY"/>
    <property type="match status" value="1"/>
</dbReference>
<dbReference type="InterPro" id="IPR003439">
    <property type="entry name" value="ABC_transporter-like_ATP-bd"/>
</dbReference>
<dbReference type="InterPro" id="IPR017871">
    <property type="entry name" value="ABC_transporter-like_CS"/>
</dbReference>
<keyword evidence="3" id="KW-0547">Nucleotide-binding</keyword>
<dbReference type="InterPro" id="IPR050319">
    <property type="entry name" value="ABC_transp_ATP-bind"/>
</dbReference>
<dbReference type="PANTHER" id="PTHR43776">
    <property type="entry name" value="TRANSPORT ATP-BINDING PROTEIN"/>
    <property type="match status" value="1"/>
</dbReference>
<keyword evidence="2" id="KW-0813">Transport</keyword>